<accession>A0A812D893</accession>
<dbReference type="InterPro" id="IPR029519">
    <property type="entry name" value="RdCVF2"/>
</dbReference>
<keyword evidence="1" id="KW-0732">Signal</keyword>
<dbReference type="OrthoDB" id="409136at2759"/>
<dbReference type="Proteomes" id="UP000597762">
    <property type="component" value="Unassembled WGS sequence"/>
</dbReference>
<feature type="domain" description="Thioredoxin" evidence="2">
    <location>
        <begin position="40"/>
        <end position="180"/>
    </location>
</feature>
<dbReference type="InterPro" id="IPR012336">
    <property type="entry name" value="Thioredoxin-like_fold"/>
</dbReference>
<evidence type="ECO:0000256" key="1">
    <source>
        <dbReference type="SAM" id="SignalP"/>
    </source>
</evidence>
<name>A0A812D893_ACAPH</name>
<keyword evidence="3" id="KW-0560">Oxidoreductase</keyword>
<reference evidence="3" key="1">
    <citation type="submission" date="2021-01" db="EMBL/GenBank/DDBJ databases">
        <authorList>
            <person name="Li R."/>
            <person name="Bekaert M."/>
        </authorList>
    </citation>
    <scope>NUCLEOTIDE SEQUENCE</scope>
    <source>
        <strain evidence="3">Farmed</strain>
    </source>
</reference>
<dbReference type="EMBL" id="CAHIKZ030003142">
    <property type="protein sequence ID" value="CAE1296755.1"/>
    <property type="molecule type" value="Genomic_DNA"/>
</dbReference>
<evidence type="ECO:0000313" key="4">
    <source>
        <dbReference type="Proteomes" id="UP000597762"/>
    </source>
</evidence>
<dbReference type="PROSITE" id="PS51257">
    <property type="entry name" value="PROKAR_LIPOPROTEIN"/>
    <property type="match status" value="1"/>
</dbReference>
<dbReference type="Gene3D" id="3.40.30.10">
    <property type="entry name" value="Glutaredoxin"/>
    <property type="match status" value="1"/>
</dbReference>
<keyword evidence="4" id="KW-1185">Reference proteome</keyword>
<organism evidence="3 4">
    <name type="scientific">Acanthosepion pharaonis</name>
    <name type="common">Pharaoh cuttlefish</name>
    <name type="synonym">Sepia pharaonis</name>
    <dbReference type="NCBI Taxonomy" id="158019"/>
    <lineage>
        <taxon>Eukaryota</taxon>
        <taxon>Metazoa</taxon>
        <taxon>Spiralia</taxon>
        <taxon>Lophotrochozoa</taxon>
        <taxon>Mollusca</taxon>
        <taxon>Cephalopoda</taxon>
        <taxon>Coleoidea</taxon>
        <taxon>Decapodiformes</taxon>
        <taxon>Sepiida</taxon>
        <taxon>Sepiina</taxon>
        <taxon>Sepiidae</taxon>
        <taxon>Acanthosepion</taxon>
    </lineage>
</organism>
<dbReference type="GO" id="GO:0007600">
    <property type="term" value="P:sensory perception"/>
    <property type="evidence" value="ECO:0007669"/>
    <property type="project" value="InterPro"/>
</dbReference>
<dbReference type="PROSITE" id="PS51352">
    <property type="entry name" value="THIOREDOXIN_2"/>
    <property type="match status" value="1"/>
</dbReference>
<evidence type="ECO:0000259" key="2">
    <source>
        <dbReference type="PROSITE" id="PS51352"/>
    </source>
</evidence>
<dbReference type="GO" id="GO:0047134">
    <property type="term" value="F:protein-disulfide reductase [NAD(P)H] activity"/>
    <property type="evidence" value="ECO:0007669"/>
    <property type="project" value="UniProtKB-EC"/>
</dbReference>
<feature type="signal peptide" evidence="1">
    <location>
        <begin position="1"/>
        <end position="22"/>
    </location>
</feature>
<proteinExistence type="predicted"/>
<dbReference type="PANTHER" id="PTHR46762">
    <property type="entry name" value="NUCLEOREDOXIN-LIKE PROTEIN 2"/>
    <property type="match status" value="1"/>
</dbReference>
<dbReference type="PANTHER" id="PTHR46762:SF1">
    <property type="entry name" value="NUCLEOREDOXIN-LIKE PROTEIN 2"/>
    <property type="match status" value="1"/>
</dbReference>
<sequence>MKIISISPAFFFLVLSPPLSLSLSLSLSLYSIYSCRLLCTSSHIMANLFKGKKLFSGDKQVDSSELQNKIVGIYFTACWCPPCRQFTPILKEYYEAWNGEPFEIVFLSFDRTSEDCDLYYKNNHGPWLRMEHNDPFVEELKNKYNVTGIPKLVIINRKEEVISLNGREDVQDKKLDAMKYWKDAKCS</sequence>
<evidence type="ECO:0000313" key="3">
    <source>
        <dbReference type="EMBL" id="CAE1296755.1"/>
    </source>
</evidence>
<dbReference type="CDD" id="cd02964">
    <property type="entry name" value="TryX_like_family"/>
    <property type="match status" value="1"/>
</dbReference>
<protein>
    <submittedName>
        <fullName evidence="3">NXN</fullName>
        <ecNumber evidence="3">1.8.1.8</ecNumber>
    </submittedName>
</protein>
<dbReference type="SUPFAM" id="SSF52833">
    <property type="entry name" value="Thioredoxin-like"/>
    <property type="match status" value="1"/>
</dbReference>
<dbReference type="InterPro" id="IPR013766">
    <property type="entry name" value="Thioredoxin_domain"/>
</dbReference>
<dbReference type="GO" id="GO:0045494">
    <property type="term" value="P:photoreceptor cell maintenance"/>
    <property type="evidence" value="ECO:0007669"/>
    <property type="project" value="InterPro"/>
</dbReference>
<feature type="chain" id="PRO_5032408940" evidence="1">
    <location>
        <begin position="23"/>
        <end position="187"/>
    </location>
</feature>
<dbReference type="Pfam" id="PF13905">
    <property type="entry name" value="Thioredoxin_8"/>
    <property type="match status" value="1"/>
</dbReference>
<dbReference type="EC" id="1.8.1.8" evidence="3"/>
<comment type="caution">
    <text evidence="3">The sequence shown here is derived from an EMBL/GenBank/DDBJ whole genome shotgun (WGS) entry which is preliminary data.</text>
</comment>
<dbReference type="InterPro" id="IPR036249">
    <property type="entry name" value="Thioredoxin-like_sf"/>
</dbReference>
<gene>
    <name evidence="3" type="ORF">SPHA_51689</name>
</gene>
<dbReference type="AlphaFoldDB" id="A0A812D893"/>